<dbReference type="Proteomes" id="UP001589646">
    <property type="component" value="Unassembled WGS sequence"/>
</dbReference>
<name>A0ABV5Q177_9ACTN</name>
<accession>A0ABV5Q177</accession>
<evidence type="ECO:0000313" key="3">
    <source>
        <dbReference type="Proteomes" id="UP001589646"/>
    </source>
</evidence>
<feature type="compositionally biased region" description="Basic and acidic residues" evidence="1">
    <location>
        <begin position="141"/>
        <end position="157"/>
    </location>
</feature>
<keyword evidence="3" id="KW-1185">Reference proteome</keyword>
<reference evidence="2 3" key="1">
    <citation type="submission" date="2024-09" db="EMBL/GenBank/DDBJ databases">
        <authorList>
            <person name="Sun Q."/>
            <person name="Mori K."/>
        </authorList>
    </citation>
    <scope>NUCLEOTIDE SEQUENCE [LARGE SCALE GENOMIC DNA]</scope>
    <source>
        <strain evidence="2 3">JCM 3323</strain>
    </source>
</reference>
<feature type="region of interest" description="Disordered" evidence="1">
    <location>
        <begin position="141"/>
        <end position="164"/>
    </location>
</feature>
<protein>
    <submittedName>
        <fullName evidence="2">Uncharacterized protein</fullName>
    </submittedName>
</protein>
<sequence>MRRPRGYGSLAPSTFARENTSEGLAPDMEPGLLVGSGPMRPARPAEMGSLFPDDLRASLLRHDEVVHLNDIGAFGFLGNSNASVREIQDTWRQLCLIDGQDDGTQGFTDPRTEWWDGRMLPFGSDGVGNHLVVDSVKRDVGGTDHEGIMSSRPEGHGSARTTPC</sequence>
<comment type="caution">
    <text evidence="2">The sequence shown here is derived from an EMBL/GenBank/DDBJ whole genome shotgun (WGS) entry which is preliminary data.</text>
</comment>
<evidence type="ECO:0000313" key="2">
    <source>
        <dbReference type="EMBL" id="MFB9529192.1"/>
    </source>
</evidence>
<feature type="region of interest" description="Disordered" evidence="1">
    <location>
        <begin position="1"/>
        <end position="47"/>
    </location>
</feature>
<dbReference type="RefSeq" id="WP_346128740.1">
    <property type="nucleotide sequence ID" value="NZ_BAAAXC010000015.1"/>
</dbReference>
<proteinExistence type="predicted"/>
<organism evidence="2 3">
    <name type="scientific">Nonomuraea roseola</name>
    <dbReference type="NCBI Taxonomy" id="46179"/>
    <lineage>
        <taxon>Bacteria</taxon>
        <taxon>Bacillati</taxon>
        <taxon>Actinomycetota</taxon>
        <taxon>Actinomycetes</taxon>
        <taxon>Streptosporangiales</taxon>
        <taxon>Streptosporangiaceae</taxon>
        <taxon>Nonomuraea</taxon>
    </lineage>
</organism>
<gene>
    <name evidence="2" type="ORF">ACFFRN_21495</name>
</gene>
<evidence type="ECO:0000256" key="1">
    <source>
        <dbReference type="SAM" id="MobiDB-lite"/>
    </source>
</evidence>
<dbReference type="EMBL" id="JBHMCE010000006">
    <property type="protein sequence ID" value="MFB9529192.1"/>
    <property type="molecule type" value="Genomic_DNA"/>
</dbReference>